<dbReference type="OrthoDB" id="5505335at2"/>
<dbReference type="InterPro" id="IPR013752">
    <property type="entry name" value="KPA_reductase"/>
</dbReference>
<sequence length="260" mass="27356">MIVVGAGRVGTALAALDPERVTLVDRVANWAFVGAEAPGRPGEPIVLAVRNDALPAVLERIPKARHPDLVFVQNGMLRPYLDARGLGEATRGLLFFAVPTRGAALEPGGESPFCGPKAEAVVEDLLAMGVPAAVVDAPKFAAVELEKLIWNSAFGLLCEARACDVGTVVREHGEALRALVAEMLAVGGPELGLVGEAALELEALVERLASYSLSIASYRGAVKEWTWRNGWFVERARARGRACPVHDGLLAEVGRGGAPA</sequence>
<dbReference type="Pfam" id="PF08546">
    <property type="entry name" value="ApbA_C"/>
    <property type="match status" value="1"/>
</dbReference>
<protein>
    <recommendedName>
        <fullName evidence="1">Ketopantoate reductase C-terminal domain-containing protein</fullName>
    </recommendedName>
</protein>
<proteinExistence type="predicted"/>
<evidence type="ECO:0000313" key="3">
    <source>
        <dbReference type="Proteomes" id="UP000005801"/>
    </source>
</evidence>
<dbReference type="PANTHER" id="PTHR34044:SF1">
    <property type="entry name" value="NUCLEAR PROTEIN"/>
    <property type="match status" value="1"/>
</dbReference>
<dbReference type="EMBL" id="ABCS01000017">
    <property type="protein sequence ID" value="EDM79709.1"/>
    <property type="molecule type" value="Genomic_DNA"/>
</dbReference>
<dbReference type="PANTHER" id="PTHR34044">
    <property type="entry name" value="NUCLEAR PROTEIN"/>
    <property type="match status" value="1"/>
</dbReference>
<dbReference type="STRING" id="391625.PPSIR1_16645"/>
<gene>
    <name evidence="2" type="ORF">PPSIR1_16645</name>
</gene>
<reference evidence="2 3" key="1">
    <citation type="submission" date="2007-06" db="EMBL/GenBank/DDBJ databases">
        <authorList>
            <person name="Shimkets L."/>
            <person name="Ferriera S."/>
            <person name="Johnson J."/>
            <person name="Kravitz S."/>
            <person name="Beeson K."/>
            <person name="Sutton G."/>
            <person name="Rogers Y.-H."/>
            <person name="Friedman R."/>
            <person name="Frazier M."/>
            <person name="Venter J.C."/>
        </authorList>
    </citation>
    <scope>NUCLEOTIDE SEQUENCE [LARGE SCALE GENOMIC DNA]</scope>
    <source>
        <strain evidence="2 3">SIR-1</strain>
    </source>
</reference>
<dbReference type="InterPro" id="IPR008927">
    <property type="entry name" value="6-PGluconate_DH-like_C_sf"/>
</dbReference>
<name>A6G384_9BACT</name>
<accession>A6G384</accession>
<comment type="caution">
    <text evidence="2">The sequence shown here is derived from an EMBL/GenBank/DDBJ whole genome shotgun (WGS) entry which is preliminary data.</text>
</comment>
<dbReference type="Gene3D" id="1.10.1040.10">
    <property type="entry name" value="N-(1-d-carboxylethyl)-l-norvaline Dehydrogenase, domain 2"/>
    <property type="match status" value="1"/>
</dbReference>
<feature type="domain" description="Ketopantoate reductase C-terminal" evidence="1">
    <location>
        <begin position="143"/>
        <end position="253"/>
    </location>
</feature>
<evidence type="ECO:0000313" key="2">
    <source>
        <dbReference type="EMBL" id="EDM79709.1"/>
    </source>
</evidence>
<dbReference type="SUPFAM" id="SSF48179">
    <property type="entry name" value="6-phosphogluconate dehydrogenase C-terminal domain-like"/>
    <property type="match status" value="1"/>
</dbReference>
<dbReference type="AlphaFoldDB" id="A6G384"/>
<dbReference type="InterPro" id="IPR013328">
    <property type="entry name" value="6PGD_dom2"/>
</dbReference>
<dbReference type="Proteomes" id="UP000005801">
    <property type="component" value="Unassembled WGS sequence"/>
</dbReference>
<dbReference type="RefSeq" id="WP_006971183.1">
    <property type="nucleotide sequence ID" value="NZ_ABCS01000017.1"/>
</dbReference>
<evidence type="ECO:0000259" key="1">
    <source>
        <dbReference type="Pfam" id="PF08546"/>
    </source>
</evidence>
<organism evidence="2 3">
    <name type="scientific">Plesiocystis pacifica SIR-1</name>
    <dbReference type="NCBI Taxonomy" id="391625"/>
    <lineage>
        <taxon>Bacteria</taxon>
        <taxon>Pseudomonadati</taxon>
        <taxon>Myxococcota</taxon>
        <taxon>Polyangia</taxon>
        <taxon>Nannocystales</taxon>
        <taxon>Nannocystaceae</taxon>
        <taxon>Plesiocystis</taxon>
    </lineage>
</organism>
<keyword evidence="3" id="KW-1185">Reference proteome</keyword>